<keyword evidence="4" id="KW-0645">Protease</keyword>
<evidence type="ECO:0000256" key="2">
    <source>
        <dbReference type="ARBA" id="ARBA00004141"/>
    </source>
</evidence>
<dbReference type="InterPro" id="IPR004387">
    <property type="entry name" value="Pept_M50_Zn"/>
</dbReference>
<dbReference type="InterPro" id="IPR008915">
    <property type="entry name" value="Peptidase_M50"/>
</dbReference>
<dbReference type="GO" id="GO:0004222">
    <property type="term" value="F:metalloendopeptidase activity"/>
    <property type="evidence" value="ECO:0007669"/>
    <property type="project" value="InterPro"/>
</dbReference>
<evidence type="ECO:0000256" key="4">
    <source>
        <dbReference type="ARBA" id="ARBA00022670"/>
    </source>
</evidence>
<evidence type="ECO:0000313" key="14">
    <source>
        <dbReference type="Proteomes" id="UP000598633"/>
    </source>
</evidence>
<protein>
    <recommendedName>
        <fullName evidence="11">Zinc metalloprotease</fullName>
        <ecNumber evidence="11">3.4.24.-</ecNumber>
    </recommendedName>
</protein>
<evidence type="ECO:0000256" key="6">
    <source>
        <dbReference type="ARBA" id="ARBA00022801"/>
    </source>
</evidence>
<keyword evidence="9 11" id="KW-0482">Metalloprotease</keyword>
<dbReference type="PANTHER" id="PTHR42837:SF2">
    <property type="entry name" value="MEMBRANE METALLOPROTEASE ARASP2, CHLOROPLASTIC-RELATED"/>
    <property type="match status" value="1"/>
</dbReference>
<dbReference type="Gene3D" id="2.30.42.10">
    <property type="match status" value="2"/>
</dbReference>
<dbReference type="Pfam" id="PF02163">
    <property type="entry name" value="Peptidase_M50"/>
    <property type="match status" value="1"/>
</dbReference>
<dbReference type="InterPro" id="IPR036034">
    <property type="entry name" value="PDZ_sf"/>
</dbReference>
<keyword evidence="10 11" id="KW-0472">Membrane</keyword>
<keyword evidence="6 11" id="KW-0378">Hydrolase</keyword>
<comment type="cofactor">
    <cofactor evidence="1 11">
        <name>Zn(2+)</name>
        <dbReference type="ChEBI" id="CHEBI:29105"/>
    </cofactor>
</comment>
<keyword evidence="11" id="KW-0479">Metal-binding</keyword>
<dbReference type="InterPro" id="IPR041489">
    <property type="entry name" value="PDZ_6"/>
</dbReference>
<dbReference type="InterPro" id="IPR001478">
    <property type="entry name" value="PDZ"/>
</dbReference>
<dbReference type="CDD" id="cd06163">
    <property type="entry name" value="S2P-M50_PDZ_RseP-like"/>
    <property type="match status" value="1"/>
</dbReference>
<evidence type="ECO:0000256" key="1">
    <source>
        <dbReference type="ARBA" id="ARBA00001947"/>
    </source>
</evidence>
<sequence length="441" mass="47241">MLTLAAFVFVIGVLITIHEAGHFAMARLLGAPVEVFSIGFGKRLWGFERGGTDYRISLVPLGGYVRIIGLGPDESDIVGDGADEIELLPRWKRTLILLAGPLTNIVAAVGFVALAFIIGVEVQAYLDDPPVVGWVEPGSGADLAGIREGDLVRAVQGEPSDRWRDLEIALLTAGGGEVLLEVERDGSVSEVPVTLGVDYLYGFGVSGIKPFLDSVVQPRAGGPAAGAGIRAGDRIVAVNGKPVAQYYELPLLIEPHPGIEIRLDVIRDHDRLSFDLTTMNEAGAGKIGVVPLFPTVVEKLGILPAIRAGFIECQRMTIQTFQVIGRLLTGKASIRQVSGPVGIAQISGEAARSGIEALIMLMGIISLQLGIFNLLPIPILDGGHLTVIAVESIIGRDLPLKVKERILEVGFYLLILLMVVVLFNDIVRYLPESVRQFIFRG</sequence>
<evidence type="ECO:0000256" key="10">
    <source>
        <dbReference type="ARBA" id="ARBA00023136"/>
    </source>
</evidence>
<dbReference type="NCBIfam" id="TIGR00054">
    <property type="entry name" value="RIP metalloprotease RseP"/>
    <property type="match status" value="1"/>
</dbReference>
<proteinExistence type="inferred from homology"/>
<feature type="transmembrane region" description="Helical" evidence="11">
    <location>
        <begin position="95"/>
        <end position="118"/>
    </location>
</feature>
<comment type="caution">
    <text evidence="13">The sequence shown here is derived from an EMBL/GenBank/DDBJ whole genome shotgun (WGS) entry which is preliminary data.</text>
</comment>
<comment type="subcellular location">
    <subcellularLocation>
        <location evidence="2">Membrane</location>
        <topology evidence="2">Multi-pass membrane protein</topology>
    </subcellularLocation>
</comment>
<dbReference type="PANTHER" id="PTHR42837">
    <property type="entry name" value="REGULATOR OF SIGMA-E PROTEASE RSEP"/>
    <property type="match status" value="1"/>
</dbReference>
<dbReference type="SMART" id="SM00228">
    <property type="entry name" value="PDZ"/>
    <property type="match status" value="2"/>
</dbReference>
<evidence type="ECO:0000256" key="8">
    <source>
        <dbReference type="ARBA" id="ARBA00022989"/>
    </source>
</evidence>
<feature type="transmembrane region" description="Helical" evidence="11">
    <location>
        <begin position="357"/>
        <end position="375"/>
    </location>
</feature>
<keyword evidence="5 11" id="KW-0812">Transmembrane</keyword>
<reference evidence="13 14" key="1">
    <citation type="submission" date="2020-08" db="EMBL/GenBank/DDBJ databases">
        <title>Acidobacteriota in marine sediments use diverse sulfur dissimilation pathways.</title>
        <authorList>
            <person name="Wasmund K."/>
        </authorList>
    </citation>
    <scope>NUCLEOTIDE SEQUENCE [LARGE SCALE GENOMIC DNA]</scope>
    <source>
        <strain evidence="13">MAG AM3-A</strain>
    </source>
</reference>
<name>A0A8J6Y8K3_9BACT</name>
<dbReference type="EC" id="3.4.24.-" evidence="11"/>
<dbReference type="Pfam" id="PF17820">
    <property type="entry name" value="PDZ_6"/>
    <property type="match status" value="2"/>
</dbReference>
<dbReference type="SUPFAM" id="SSF50156">
    <property type="entry name" value="PDZ domain-like"/>
    <property type="match status" value="2"/>
</dbReference>
<feature type="domain" description="PDZ" evidence="12">
    <location>
        <begin position="118"/>
        <end position="186"/>
    </location>
</feature>
<keyword evidence="7 11" id="KW-0862">Zinc</keyword>
<dbReference type="Proteomes" id="UP000598633">
    <property type="component" value="Unassembled WGS sequence"/>
</dbReference>
<organism evidence="13 14">
    <name type="scientific">Candidatus Sulfomarinibacter kjeldsenii</name>
    <dbReference type="NCBI Taxonomy" id="2885994"/>
    <lineage>
        <taxon>Bacteria</taxon>
        <taxon>Pseudomonadati</taxon>
        <taxon>Acidobacteriota</taxon>
        <taxon>Thermoanaerobaculia</taxon>
        <taxon>Thermoanaerobaculales</taxon>
        <taxon>Candidatus Sulfomarinibacteraceae</taxon>
        <taxon>Candidatus Sulfomarinibacter</taxon>
    </lineage>
</organism>
<evidence type="ECO:0000259" key="12">
    <source>
        <dbReference type="PROSITE" id="PS50106"/>
    </source>
</evidence>
<evidence type="ECO:0000256" key="9">
    <source>
        <dbReference type="ARBA" id="ARBA00023049"/>
    </source>
</evidence>
<evidence type="ECO:0000256" key="5">
    <source>
        <dbReference type="ARBA" id="ARBA00022692"/>
    </source>
</evidence>
<evidence type="ECO:0000256" key="7">
    <source>
        <dbReference type="ARBA" id="ARBA00022833"/>
    </source>
</evidence>
<dbReference type="PROSITE" id="PS50106">
    <property type="entry name" value="PDZ"/>
    <property type="match status" value="2"/>
</dbReference>
<accession>A0A8J6Y8K3</accession>
<feature type="domain" description="PDZ" evidence="12">
    <location>
        <begin position="177"/>
        <end position="243"/>
    </location>
</feature>
<dbReference type="GO" id="GO:0006508">
    <property type="term" value="P:proteolysis"/>
    <property type="evidence" value="ECO:0007669"/>
    <property type="project" value="UniProtKB-KW"/>
</dbReference>
<dbReference type="EMBL" id="JACXWA010000062">
    <property type="protein sequence ID" value="MBD3870449.1"/>
    <property type="molecule type" value="Genomic_DNA"/>
</dbReference>
<feature type="transmembrane region" description="Helical" evidence="11">
    <location>
        <begin position="409"/>
        <end position="430"/>
    </location>
</feature>
<keyword evidence="8 11" id="KW-1133">Transmembrane helix</keyword>
<comment type="similarity">
    <text evidence="3 11">Belongs to the peptidase M50B family.</text>
</comment>
<evidence type="ECO:0000313" key="13">
    <source>
        <dbReference type="EMBL" id="MBD3870449.1"/>
    </source>
</evidence>
<gene>
    <name evidence="13" type="primary">rseP</name>
    <name evidence="13" type="ORF">IFJ97_03705</name>
</gene>
<evidence type="ECO:0000256" key="11">
    <source>
        <dbReference type="RuleBase" id="RU362031"/>
    </source>
</evidence>
<dbReference type="GO" id="GO:0046872">
    <property type="term" value="F:metal ion binding"/>
    <property type="evidence" value="ECO:0007669"/>
    <property type="project" value="UniProtKB-KW"/>
</dbReference>
<dbReference type="AlphaFoldDB" id="A0A8J6Y8K3"/>
<evidence type="ECO:0000256" key="3">
    <source>
        <dbReference type="ARBA" id="ARBA00007931"/>
    </source>
</evidence>
<dbReference type="GO" id="GO:0016020">
    <property type="term" value="C:membrane"/>
    <property type="evidence" value="ECO:0007669"/>
    <property type="project" value="UniProtKB-SubCell"/>
</dbReference>